<accession>A0A7L4WPD8</accession>
<dbReference type="InterPro" id="IPR042106">
    <property type="entry name" value="Nuo/plastoQ_OxRdtase_6_NuoJ"/>
</dbReference>
<name>A0A7L4WPD8_9FLOR</name>
<comment type="subcellular location">
    <subcellularLocation>
        <location evidence="1">Mitochondrion membrane</location>
        <topology evidence="1">Multi-pass membrane protein</topology>
    </subcellularLocation>
</comment>
<dbReference type="Pfam" id="PF00499">
    <property type="entry name" value="Oxidored_q3"/>
    <property type="match status" value="1"/>
</dbReference>
<keyword evidence="1" id="KW-0520">NAD</keyword>
<sequence>MLLENWLFYLLYFLILFSSLMVILSENAVYSVLFLILTFCNTVLLLLLMGIEFFAFLLLIVYVGAIAVLFLFVVMMLNVKKTTLFGLGNLIYFVPLIFVSLIFILDFFYSLNLSFDVLKNLNYDIILINWIDQLTYKTNIETIGYVLYTNYSFLFITSSFILLISMIGVIVLTIHQKTNYILKRQNINNQLIRDSKMIIKFVNLRK</sequence>
<feature type="transmembrane region" description="Helical" evidence="1">
    <location>
        <begin position="29"/>
        <end position="48"/>
    </location>
</feature>
<feature type="transmembrane region" description="Helical" evidence="1">
    <location>
        <begin position="90"/>
        <end position="111"/>
    </location>
</feature>
<keyword evidence="1" id="KW-0812">Transmembrane</keyword>
<keyword evidence="1" id="KW-1278">Translocase</keyword>
<organism evidence="2">
    <name type="scientific">Osmundea sinicola</name>
    <dbReference type="NCBI Taxonomy" id="290685"/>
    <lineage>
        <taxon>Eukaryota</taxon>
        <taxon>Rhodophyta</taxon>
        <taxon>Florideophyceae</taxon>
        <taxon>Rhodymeniophycidae</taxon>
        <taxon>Ceramiales</taxon>
        <taxon>Rhodomelaceae</taxon>
        <taxon>Laurencieae</taxon>
        <taxon>Osmundea</taxon>
    </lineage>
</organism>
<comment type="similarity">
    <text evidence="1">Belongs to the complex I subunit 6 family.</text>
</comment>
<dbReference type="AlphaFoldDB" id="A0A7L4WPD8"/>
<dbReference type="Gene3D" id="1.20.120.1200">
    <property type="entry name" value="NADH-ubiquinone/plastoquinone oxidoreductase chain 6, subunit NuoJ"/>
    <property type="match status" value="1"/>
</dbReference>
<dbReference type="PANTHER" id="PTHR33269">
    <property type="entry name" value="NADH-UBIQUINONE OXIDOREDUCTASE CHAIN 6"/>
    <property type="match status" value="1"/>
</dbReference>
<keyword evidence="1" id="KW-0679">Respiratory chain</keyword>
<dbReference type="GO" id="GO:0031966">
    <property type="term" value="C:mitochondrial membrane"/>
    <property type="evidence" value="ECO:0007669"/>
    <property type="project" value="UniProtKB-SubCell"/>
</dbReference>
<keyword evidence="1 2" id="KW-0496">Mitochondrion</keyword>
<gene>
    <name evidence="2" type="primary">nad6</name>
</gene>
<comment type="catalytic activity">
    <reaction evidence="1">
        <text>a ubiquinone + NADH + 5 H(+)(in) = a ubiquinol + NAD(+) + 4 H(+)(out)</text>
        <dbReference type="Rhea" id="RHEA:29091"/>
        <dbReference type="Rhea" id="RHEA-COMP:9565"/>
        <dbReference type="Rhea" id="RHEA-COMP:9566"/>
        <dbReference type="ChEBI" id="CHEBI:15378"/>
        <dbReference type="ChEBI" id="CHEBI:16389"/>
        <dbReference type="ChEBI" id="CHEBI:17976"/>
        <dbReference type="ChEBI" id="CHEBI:57540"/>
        <dbReference type="ChEBI" id="CHEBI:57945"/>
        <dbReference type="EC" id="7.1.1.2"/>
    </reaction>
</comment>
<reference evidence="2" key="1">
    <citation type="submission" date="2018-09" db="EMBL/GenBank/DDBJ databases">
        <title>Genomics and Phylogenetic analysis of three type specimens of Osmundea (Rhodomelaceae, Rhodophyta).</title>
        <authorList>
            <person name="Hughey J.R."/>
            <person name="Miller K.A."/>
        </authorList>
    </citation>
    <scope>NUCLEOTIDE SEQUENCE</scope>
</reference>
<dbReference type="EMBL" id="MH898940">
    <property type="protein sequence ID" value="QFR99778.1"/>
    <property type="molecule type" value="Genomic_DNA"/>
</dbReference>
<keyword evidence="1" id="KW-0813">Transport</keyword>
<feature type="transmembrane region" description="Helical" evidence="1">
    <location>
        <begin position="151"/>
        <end position="174"/>
    </location>
</feature>
<geneLocation type="mitochondrion" evidence="2"/>
<dbReference type="RefSeq" id="YP_009944484.1">
    <property type="nucleotide sequence ID" value="NC_051456.1"/>
</dbReference>
<dbReference type="InterPro" id="IPR001457">
    <property type="entry name" value="NADH_UbQ/plastoQ_OxRdtase_su6"/>
</dbReference>
<keyword evidence="1" id="KW-0830">Ubiquinone</keyword>
<proteinExistence type="inferred from homology"/>
<dbReference type="GO" id="GO:0008137">
    <property type="term" value="F:NADH dehydrogenase (ubiquinone) activity"/>
    <property type="evidence" value="ECO:0007669"/>
    <property type="project" value="UniProtKB-UniRule"/>
</dbReference>
<keyword evidence="1" id="KW-1133">Transmembrane helix</keyword>
<feature type="transmembrane region" description="Helical" evidence="1">
    <location>
        <begin position="6"/>
        <end position="24"/>
    </location>
</feature>
<dbReference type="EC" id="7.1.1.2" evidence="1"/>
<feature type="transmembrane region" description="Helical" evidence="1">
    <location>
        <begin position="54"/>
        <end position="78"/>
    </location>
</feature>
<keyword evidence="1" id="KW-0249">Electron transport</keyword>
<evidence type="ECO:0000256" key="1">
    <source>
        <dbReference type="RuleBase" id="RU004430"/>
    </source>
</evidence>
<comment type="function">
    <text evidence="1">Core subunit of the mitochondrial membrane respiratory chain NADH dehydrogenase (Complex I) which catalyzes electron transfer from NADH through the respiratory chain, using ubiquinone as an electron acceptor. Essential for the catalytic activity and assembly of complex I.</text>
</comment>
<evidence type="ECO:0000313" key="2">
    <source>
        <dbReference type="EMBL" id="QFR99778.1"/>
    </source>
</evidence>
<protein>
    <recommendedName>
        <fullName evidence="1">NADH-ubiquinone oxidoreductase chain 6</fullName>
        <ecNumber evidence="1">7.1.1.2</ecNumber>
    </recommendedName>
</protein>
<dbReference type="PANTHER" id="PTHR33269:SF17">
    <property type="entry name" value="NADH-UBIQUINONE OXIDOREDUCTASE CHAIN 6"/>
    <property type="match status" value="1"/>
</dbReference>
<keyword evidence="1" id="KW-0472">Membrane</keyword>
<dbReference type="GeneID" id="60234793"/>